<dbReference type="AlphaFoldDB" id="A0A5K7XI68"/>
<keyword evidence="2" id="KW-1185">Reference proteome</keyword>
<accession>A0A5K7XI68</accession>
<organism evidence="1 2">
    <name type="scientific">Lacipirellula parvula</name>
    <dbReference type="NCBI Taxonomy" id="2650471"/>
    <lineage>
        <taxon>Bacteria</taxon>
        <taxon>Pseudomonadati</taxon>
        <taxon>Planctomycetota</taxon>
        <taxon>Planctomycetia</taxon>
        <taxon>Pirellulales</taxon>
        <taxon>Lacipirellulaceae</taxon>
        <taxon>Lacipirellula</taxon>
    </lineage>
</organism>
<dbReference type="Proteomes" id="UP000326837">
    <property type="component" value="Chromosome"/>
</dbReference>
<evidence type="ECO:0000313" key="2">
    <source>
        <dbReference type="Proteomes" id="UP000326837"/>
    </source>
</evidence>
<sequence length="231" mass="24247">MPAELTPAPACPPSDPPGMDAASTKALAAFGFLTVLESPDHGLFGGYLVLSPQGRPLEFRCSTPVTASRAQEILYGPTLRPYLFAEVIGRALIAGAELHATAILTDQRDMLPLSLLRPEEILLVRSLTSESALPEIATTLSISAKYPLPEDGAVSVSPSASGAAAGLIINGCEIIASSTSSRTVDELARMLEPLACNVFLAEPFQRIRAALTEAQLASHDAAEYPHDRAAA</sequence>
<dbReference type="EMBL" id="AP021861">
    <property type="protein sequence ID" value="BBO33986.1"/>
    <property type="molecule type" value="Genomic_DNA"/>
</dbReference>
<gene>
    <name evidence="1" type="ORF">PLANPX_3598</name>
</gene>
<name>A0A5K7XI68_9BACT</name>
<reference evidence="2" key="1">
    <citation type="submission" date="2019-10" db="EMBL/GenBank/DDBJ databases">
        <title>Lacipirellula parvula gen. nov., sp. nov., representing a lineage of planctomycetes widespread in freshwater anoxic habitats, and description of the family Lacipirellulaceae.</title>
        <authorList>
            <person name="Dedysh S.N."/>
            <person name="Kulichevskaya I.S."/>
            <person name="Beletsky A.V."/>
            <person name="Rakitin A.L."/>
            <person name="Mardanov A.V."/>
            <person name="Ivanova A.A."/>
            <person name="Saltykova V.X."/>
            <person name="Rijpstra W.I.C."/>
            <person name="Sinninghe Damste J.S."/>
            <person name="Ravin N.V."/>
        </authorList>
    </citation>
    <scope>NUCLEOTIDE SEQUENCE [LARGE SCALE GENOMIC DNA]</scope>
    <source>
        <strain evidence="2">PX69</strain>
    </source>
</reference>
<protein>
    <submittedName>
        <fullName evidence="1">Uncharacterized protein</fullName>
    </submittedName>
</protein>
<evidence type="ECO:0000313" key="1">
    <source>
        <dbReference type="EMBL" id="BBO33986.1"/>
    </source>
</evidence>
<proteinExistence type="predicted"/>
<dbReference type="KEGG" id="lpav:PLANPX_3598"/>